<accession>A0ABW2QQ84</accession>
<dbReference type="Proteomes" id="UP001596501">
    <property type="component" value="Unassembled WGS sequence"/>
</dbReference>
<organism evidence="1 2">
    <name type="scientific">Hydrogenophaga atypica</name>
    <dbReference type="NCBI Taxonomy" id="249409"/>
    <lineage>
        <taxon>Bacteria</taxon>
        <taxon>Pseudomonadati</taxon>
        <taxon>Pseudomonadota</taxon>
        <taxon>Betaproteobacteria</taxon>
        <taxon>Burkholderiales</taxon>
        <taxon>Comamonadaceae</taxon>
        <taxon>Hydrogenophaga</taxon>
    </lineage>
</organism>
<reference evidence="2" key="1">
    <citation type="journal article" date="2019" name="Int. J. Syst. Evol. Microbiol.">
        <title>The Global Catalogue of Microorganisms (GCM) 10K type strain sequencing project: providing services to taxonomists for standard genome sequencing and annotation.</title>
        <authorList>
            <consortium name="The Broad Institute Genomics Platform"/>
            <consortium name="The Broad Institute Genome Sequencing Center for Infectious Disease"/>
            <person name="Wu L."/>
            <person name="Ma J."/>
        </authorList>
    </citation>
    <scope>NUCLEOTIDE SEQUENCE [LARGE SCALE GENOMIC DNA]</scope>
    <source>
        <strain evidence="2">CGMCC 1.12371</strain>
    </source>
</reference>
<dbReference type="EMBL" id="JBHTCA010000037">
    <property type="protein sequence ID" value="MFC7411565.1"/>
    <property type="molecule type" value="Genomic_DNA"/>
</dbReference>
<comment type="caution">
    <text evidence="1">The sequence shown here is derived from an EMBL/GenBank/DDBJ whole genome shotgun (WGS) entry which is preliminary data.</text>
</comment>
<evidence type="ECO:0000313" key="1">
    <source>
        <dbReference type="EMBL" id="MFC7411565.1"/>
    </source>
</evidence>
<dbReference type="RefSeq" id="WP_382198033.1">
    <property type="nucleotide sequence ID" value="NZ_JBHTCA010000037.1"/>
</dbReference>
<proteinExistence type="predicted"/>
<protein>
    <submittedName>
        <fullName evidence="1">Uncharacterized protein</fullName>
    </submittedName>
</protein>
<gene>
    <name evidence="1" type="ORF">ACFQPB_22150</name>
</gene>
<name>A0ABW2QQ84_9BURK</name>
<sequence>MSTTHTELTALRAGLQALRSGSLRVHDFSAQARRSQALLGALPARYSEVLLGLLDRLESSALFAEESCSFSQVDLLDSLQMWLDKAQAQLER</sequence>
<keyword evidence="2" id="KW-1185">Reference proteome</keyword>
<evidence type="ECO:0000313" key="2">
    <source>
        <dbReference type="Proteomes" id="UP001596501"/>
    </source>
</evidence>